<accession>A0AAP4FQS8</accession>
<gene>
    <name evidence="2" type="ORF">QQF32_01150</name>
</gene>
<reference evidence="2 3" key="1">
    <citation type="submission" date="2023-06" db="EMBL/GenBank/DDBJ databases">
        <title>Identification and characterization of antibiotic-resistant Gram-negative bacteria.</title>
        <authorList>
            <person name="Cho G.-S."/>
            <person name="Lee J."/>
            <person name="Tai E."/>
            <person name="Jeong S."/>
            <person name="Kim I."/>
            <person name="Kim B.-E."/>
            <person name="Jeong M.-I."/>
            <person name="Oh K.-K."/>
            <person name="Franz C.M.A.P."/>
        </authorList>
    </citation>
    <scope>NUCLEOTIDE SEQUENCE [LARGE SCALE GENOMIC DNA]</scope>
    <source>
        <strain evidence="2 3">V106_12</strain>
    </source>
</reference>
<comment type="caution">
    <text evidence="2">The sequence shown here is derived from an EMBL/GenBank/DDBJ whole genome shotgun (WGS) entry which is preliminary data.</text>
</comment>
<keyword evidence="1" id="KW-0472">Membrane</keyword>
<feature type="transmembrane region" description="Helical" evidence="1">
    <location>
        <begin position="12"/>
        <end position="30"/>
    </location>
</feature>
<proteinExistence type="predicted"/>
<organism evidence="2 3">
    <name type="scientific">Lelliottia wanjuensis</name>
    <dbReference type="NCBI Taxonomy" id="3050585"/>
    <lineage>
        <taxon>Bacteria</taxon>
        <taxon>Pseudomonadati</taxon>
        <taxon>Pseudomonadota</taxon>
        <taxon>Gammaproteobacteria</taxon>
        <taxon>Enterobacterales</taxon>
        <taxon>Enterobacteriaceae</taxon>
        <taxon>Lelliottia</taxon>
    </lineage>
</organism>
<keyword evidence="1" id="KW-0812">Transmembrane</keyword>
<keyword evidence="1" id="KW-1133">Transmembrane helix</keyword>
<dbReference type="RefSeq" id="WP_285150437.1">
    <property type="nucleotide sequence ID" value="NZ_JASSOM010000002.1"/>
</dbReference>
<protein>
    <submittedName>
        <fullName evidence="2">Uncharacterized protein</fullName>
    </submittedName>
</protein>
<evidence type="ECO:0000256" key="1">
    <source>
        <dbReference type="SAM" id="Phobius"/>
    </source>
</evidence>
<dbReference type="Proteomes" id="UP001223214">
    <property type="component" value="Unassembled WGS sequence"/>
</dbReference>
<evidence type="ECO:0000313" key="3">
    <source>
        <dbReference type="Proteomes" id="UP001223214"/>
    </source>
</evidence>
<name>A0AAP4FQS8_9ENTR</name>
<sequence>MVSAARQVQSLLGVDALLAMGGIIPSVSLFREQMHQRIVRLDASLAASGWTKEQTSQICALLCRRLDARIAAALARNQQQITAPTLEKECYRDLVPATESDVMNLMRPFLLTPHFDDTLIC</sequence>
<evidence type="ECO:0000313" key="2">
    <source>
        <dbReference type="EMBL" id="MDK9361833.1"/>
    </source>
</evidence>
<dbReference type="EMBL" id="JASSOM010000002">
    <property type="protein sequence ID" value="MDK9361833.1"/>
    <property type="molecule type" value="Genomic_DNA"/>
</dbReference>
<dbReference type="AlphaFoldDB" id="A0AAP4FQS8"/>
<keyword evidence="3" id="KW-1185">Reference proteome</keyword>